<keyword evidence="18" id="KW-1133">Transmembrane helix</keyword>
<evidence type="ECO:0000259" key="20">
    <source>
        <dbReference type="SMART" id="SM00485"/>
    </source>
</evidence>
<evidence type="ECO:0000256" key="8">
    <source>
        <dbReference type="ARBA" id="ARBA00022769"/>
    </source>
</evidence>
<keyword evidence="22" id="KW-1185">Reference proteome</keyword>
<feature type="compositionally biased region" description="Polar residues" evidence="17">
    <location>
        <begin position="611"/>
        <end position="620"/>
    </location>
</feature>
<dbReference type="GO" id="GO:0006310">
    <property type="term" value="P:DNA recombination"/>
    <property type="evidence" value="ECO:0007669"/>
    <property type="project" value="TreeGrafter"/>
</dbReference>
<feature type="compositionally biased region" description="Low complexity" evidence="17">
    <location>
        <begin position="721"/>
        <end position="756"/>
    </location>
</feature>
<dbReference type="PANTHER" id="PTHR11081:SF8">
    <property type="entry name" value="EXONUCLEASE 1"/>
    <property type="match status" value="1"/>
</dbReference>
<keyword evidence="5 16" id="KW-0479">Metal-binding</keyword>
<dbReference type="InterPro" id="IPR006084">
    <property type="entry name" value="XPG/Rad2"/>
</dbReference>
<keyword evidence="12 16" id="KW-0267">Excision nuclease</keyword>
<dbReference type="SUPFAM" id="SSF88723">
    <property type="entry name" value="PIN domain-like"/>
    <property type="match status" value="1"/>
</dbReference>
<evidence type="ECO:0000313" key="22">
    <source>
        <dbReference type="Proteomes" id="UP000596742"/>
    </source>
</evidence>
<evidence type="ECO:0000256" key="16">
    <source>
        <dbReference type="RuleBase" id="RU910737"/>
    </source>
</evidence>
<dbReference type="Pfam" id="PF00752">
    <property type="entry name" value="XPG_N"/>
    <property type="match status" value="1"/>
</dbReference>
<dbReference type="GO" id="GO:0003677">
    <property type="term" value="F:DNA binding"/>
    <property type="evidence" value="ECO:0007669"/>
    <property type="project" value="UniProtKB-UniRule"/>
</dbReference>
<dbReference type="EC" id="3.1.-.-" evidence="16"/>
<keyword evidence="4 16" id="KW-0540">Nuclease</keyword>
<dbReference type="Proteomes" id="UP000596742">
    <property type="component" value="Unassembled WGS sequence"/>
</dbReference>
<dbReference type="Pfam" id="PF00867">
    <property type="entry name" value="XPG_I"/>
    <property type="match status" value="1"/>
</dbReference>
<feature type="compositionally biased region" description="Basic and acidic residues" evidence="17">
    <location>
        <begin position="428"/>
        <end position="440"/>
    </location>
</feature>
<keyword evidence="11 16" id="KW-0460">Magnesium</keyword>
<keyword evidence="10 16" id="KW-0269">Exonuclease</keyword>
<sequence length="886" mass="100104">MSSFTRPVYHYDFGVVSAGLVVMGIQGLLPFLKKIHDHVNIAKFSGCTVAIDAYCWLHKGAFSCAEKLALGEKTDQYVYYCMKYLEYMLKNNLKPIMVFDGCHLPSKKDVEKNRREKRNMYKKKAAQLLREGNRAEARECLQRCIDISPEMALRLMEVCRERGIDCIVAPYEADAQLALLSKSGIAQIIVTEDSDLLLFGCERVIFKMDHFGNGVMIEKSRLNEVMEIQNGFYTFDKFRYMCILSGCDYLPSLSGIGLVKACKVFKLARQADLKTLLKKFPTTYLKMPLTVSDEYIDGFIKAYNTFLYQLVFDPLKKRLVPLHDYEDGIEPNDVTYAGPYIPQEKALQIALGNINIYSMEKFANFNPDNFVPKKASKKKSESLHMLSIWNKNYRIRPKTHLTETQNRPNLKGKEVVIKTKIHRTEMVKPADDSLEVKTDGELTGMYQNSPKRKLQEMSSSEDEQSPCKRRRKNSSSEEELSPKKYQKFTKSPRKPEFFSSLVEADVDSSICENAEEKNDKENDIVSPRRNRFALASPSKKTKFNLNAPKAKEVVKSRFFASSSSPCIKTEPVAEDIKVDQKLEKSTSVQFDIETKQEIKNTLPQLKKDNSEPSNKSAFSWNRFKSSSQNSIESSPHSRNPFKRVVSEKQITSTHTKSLGPIHKSSSEPSMARSDSQKSLDNLSQVSSHSNLYSIDSDCLPKPEDMDDLSDCESSVRNSETNNSSQNLGSQNSSQSSGRLTNNSSQDISNQDNSKSSGRQINKVDSCESLLSQVIPECPEEDDDDIIVVKTEPGTSPQESKMKVKNVQKASTMSGCRVSGLSRGKKKLPAVDIKQQSLKDMFSKFSNNRNEKPKLKHEKSNEDLNATPTTDNSLLSLKGGIQRCLLP</sequence>
<keyword evidence="14 16" id="KW-0234">DNA repair</keyword>
<dbReference type="GO" id="GO:0035312">
    <property type="term" value="F:5'-3' DNA exonuclease activity"/>
    <property type="evidence" value="ECO:0007669"/>
    <property type="project" value="UniProtKB-UniRule"/>
</dbReference>
<keyword evidence="7 16" id="KW-0227">DNA damage</keyword>
<keyword evidence="18" id="KW-0472">Membrane</keyword>
<evidence type="ECO:0000256" key="6">
    <source>
        <dbReference type="ARBA" id="ARBA00022759"/>
    </source>
</evidence>
<comment type="subcellular location">
    <subcellularLocation>
        <location evidence="1 16">Nucleus</location>
    </subcellularLocation>
</comment>
<dbReference type="FunFam" id="1.10.150.20:FF:000011">
    <property type="entry name" value="exonuclease 1"/>
    <property type="match status" value="1"/>
</dbReference>
<evidence type="ECO:0000256" key="12">
    <source>
        <dbReference type="ARBA" id="ARBA00022881"/>
    </source>
</evidence>
<proteinExistence type="inferred from homology"/>
<comment type="caution">
    <text evidence="21">The sequence shown here is derived from an EMBL/GenBank/DDBJ whole genome shotgun (WGS) entry which is preliminary data.</text>
</comment>
<evidence type="ECO:0000256" key="10">
    <source>
        <dbReference type="ARBA" id="ARBA00022839"/>
    </source>
</evidence>
<dbReference type="SMART" id="SM00484">
    <property type="entry name" value="XPGI"/>
    <property type="match status" value="1"/>
</dbReference>
<dbReference type="PANTHER" id="PTHR11081">
    <property type="entry name" value="FLAP ENDONUCLEASE FAMILY MEMBER"/>
    <property type="match status" value="1"/>
</dbReference>
<dbReference type="InterPro" id="IPR044752">
    <property type="entry name" value="PIN-like_EXO1"/>
</dbReference>
<feature type="compositionally biased region" description="Basic and acidic residues" evidence="17">
    <location>
        <begin position="848"/>
        <end position="861"/>
    </location>
</feature>
<dbReference type="AlphaFoldDB" id="A0A8B6HTD9"/>
<dbReference type="GO" id="GO:0017108">
    <property type="term" value="F:5'-flap endonuclease activity"/>
    <property type="evidence" value="ECO:0007669"/>
    <property type="project" value="TreeGrafter"/>
</dbReference>
<dbReference type="PRINTS" id="PR00853">
    <property type="entry name" value="XPGRADSUPER"/>
</dbReference>
<evidence type="ECO:0000256" key="7">
    <source>
        <dbReference type="ARBA" id="ARBA00022763"/>
    </source>
</evidence>
<evidence type="ECO:0000256" key="17">
    <source>
        <dbReference type="SAM" id="MobiDB-lite"/>
    </source>
</evidence>
<dbReference type="InterPro" id="IPR019974">
    <property type="entry name" value="XPG_CS"/>
</dbReference>
<dbReference type="Gene3D" id="1.10.150.20">
    <property type="entry name" value="5' to 3' exonuclease, C-terminal subdomain"/>
    <property type="match status" value="1"/>
</dbReference>
<evidence type="ECO:0000256" key="5">
    <source>
        <dbReference type="ARBA" id="ARBA00022723"/>
    </source>
</evidence>
<dbReference type="OrthoDB" id="26491at2759"/>
<keyword evidence="8 16" id="KW-0228">DNA excision</keyword>
<evidence type="ECO:0000259" key="19">
    <source>
        <dbReference type="SMART" id="SM00484"/>
    </source>
</evidence>
<evidence type="ECO:0000256" key="1">
    <source>
        <dbReference type="ARBA" id="ARBA00004123"/>
    </source>
</evidence>
<feature type="region of interest" description="Disordered" evidence="17">
    <location>
        <begin position="428"/>
        <end position="492"/>
    </location>
</feature>
<evidence type="ECO:0000256" key="18">
    <source>
        <dbReference type="SAM" id="Phobius"/>
    </source>
</evidence>
<dbReference type="Gene3D" id="3.40.50.1010">
    <property type="entry name" value="5'-nuclease"/>
    <property type="match status" value="1"/>
</dbReference>
<dbReference type="FunFam" id="3.40.50.1010:FF:000002">
    <property type="entry name" value="Exonuclease 1, putative"/>
    <property type="match status" value="1"/>
</dbReference>
<evidence type="ECO:0000256" key="3">
    <source>
        <dbReference type="ARBA" id="ARBA00020324"/>
    </source>
</evidence>
<comment type="similarity">
    <text evidence="2 16">Belongs to the XPG/RAD2 endonuclease family. EXO1 subfamily.</text>
</comment>
<keyword evidence="6" id="KW-0255">Endonuclease</keyword>
<feature type="region of interest" description="Disordered" evidence="17">
    <location>
        <begin position="844"/>
        <end position="872"/>
    </location>
</feature>
<evidence type="ECO:0000256" key="4">
    <source>
        <dbReference type="ARBA" id="ARBA00022722"/>
    </source>
</evidence>
<comment type="cofactor">
    <cofactor evidence="16">
        <name>Mg(2+)</name>
        <dbReference type="ChEBI" id="CHEBI:18420"/>
    </cofactor>
    <text evidence="16">Binds 2 magnesium ions per subunit. They probably participate in the reaction catalyzed by the enzyme. May bind an additional third magnesium ion after substrate binding.</text>
</comment>
<dbReference type="GO" id="GO:0046872">
    <property type="term" value="F:metal ion binding"/>
    <property type="evidence" value="ECO:0007669"/>
    <property type="project" value="UniProtKB-UniRule"/>
</dbReference>
<dbReference type="InterPro" id="IPR036279">
    <property type="entry name" value="5-3_exonuclease_C_sf"/>
</dbReference>
<dbReference type="InterPro" id="IPR006086">
    <property type="entry name" value="XPG-I_dom"/>
</dbReference>
<organism evidence="21 22">
    <name type="scientific">Mytilus galloprovincialis</name>
    <name type="common">Mediterranean mussel</name>
    <dbReference type="NCBI Taxonomy" id="29158"/>
    <lineage>
        <taxon>Eukaryota</taxon>
        <taxon>Metazoa</taxon>
        <taxon>Spiralia</taxon>
        <taxon>Lophotrochozoa</taxon>
        <taxon>Mollusca</taxon>
        <taxon>Bivalvia</taxon>
        <taxon>Autobranchia</taxon>
        <taxon>Pteriomorphia</taxon>
        <taxon>Mytilida</taxon>
        <taxon>Mytiloidea</taxon>
        <taxon>Mytilidae</taxon>
        <taxon>Mytilinae</taxon>
        <taxon>Mytilus</taxon>
    </lineage>
</organism>
<feature type="region of interest" description="Disordered" evidence="17">
    <location>
        <begin position="601"/>
        <end position="620"/>
    </location>
</feature>
<dbReference type="SMART" id="SM00279">
    <property type="entry name" value="HhH2"/>
    <property type="match status" value="1"/>
</dbReference>
<reference evidence="21" key="1">
    <citation type="submission" date="2018-11" db="EMBL/GenBank/DDBJ databases">
        <authorList>
            <person name="Alioto T."/>
            <person name="Alioto T."/>
        </authorList>
    </citation>
    <scope>NUCLEOTIDE SEQUENCE</scope>
</reference>
<keyword evidence="9 16" id="KW-0378">Hydrolase</keyword>
<dbReference type="EMBL" id="UYJE01010512">
    <property type="protein sequence ID" value="VDI83924.1"/>
    <property type="molecule type" value="Genomic_DNA"/>
</dbReference>
<feature type="compositionally biased region" description="Polar residues" evidence="17">
    <location>
        <begin position="862"/>
        <end position="872"/>
    </location>
</feature>
<dbReference type="SMART" id="SM00485">
    <property type="entry name" value="XPGN"/>
    <property type="match status" value="1"/>
</dbReference>
<evidence type="ECO:0000256" key="9">
    <source>
        <dbReference type="ARBA" id="ARBA00022801"/>
    </source>
</evidence>
<dbReference type="InterPro" id="IPR029060">
    <property type="entry name" value="PIN-like_dom_sf"/>
</dbReference>
<feature type="region of interest" description="Disordered" evidence="17">
    <location>
        <begin position="648"/>
        <end position="760"/>
    </location>
</feature>
<gene>
    <name evidence="21" type="ORF">MGAL_10B028295</name>
</gene>
<dbReference type="SUPFAM" id="SSF47807">
    <property type="entry name" value="5' to 3' exonuclease, C-terminal subdomain"/>
    <property type="match status" value="1"/>
</dbReference>
<feature type="compositionally biased region" description="Polar residues" evidence="17">
    <location>
        <begin position="711"/>
        <end position="720"/>
    </location>
</feature>
<dbReference type="CDD" id="cd09857">
    <property type="entry name" value="PIN_EXO1"/>
    <property type="match status" value="1"/>
</dbReference>
<dbReference type="PROSITE" id="PS00842">
    <property type="entry name" value="XPG_2"/>
    <property type="match status" value="1"/>
</dbReference>
<keyword evidence="13 16" id="KW-0238">DNA-binding</keyword>
<feature type="compositionally biased region" description="Polar residues" evidence="17">
    <location>
        <begin position="666"/>
        <end position="693"/>
    </location>
</feature>
<evidence type="ECO:0000256" key="14">
    <source>
        <dbReference type="ARBA" id="ARBA00023204"/>
    </source>
</evidence>
<dbReference type="CDD" id="cd09908">
    <property type="entry name" value="H3TH_EXO1"/>
    <property type="match status" value="1"/>
</dbReference>
<feature type="domain" description="XPG-I" evidence="19">
    <location>
        <begin position="160"/>
        <end position="231"/>
    </location>
</feature>
<dbReference type="InterPro" id="IPR008918">
    <property type="entry name" value="HhH2"/>
</dbReference>
<feature type="domain" description="XPG N-terminal" evidence="20">
    <location>
        <begin position="23"/>
        <end position="121"/>
    </location>
</feature>
<dbReference type="GO" id="GO:0005634">
    <property type="term" value="C:nucleus"/>
    <property type="evidence" value="ECO:0007669"/>
    <property type="project" value="UniProtKB-SubCell"/>
</dbReference>
<comment type="function">
    <text evidence="16">5'-&gt;3' double-stranded DNA exonuclease which may also possess a cryptic 3'-&gt;5' double-stranded DNA exonuclease activity. Functions in DNA mismatch repair.</text>
</comment>
<evidence type="ECO:0000256" key="15">
    <source>
        <dbReference type="ARBA" id="ARBA00023242"/>
    </source>
</evidence>
<dbReference type="InterPro" id="IPR037315">
    <property type="entry name" value="EXO1_H3TH"/>
</dbReference>
<dbReference type="GO" id="GO:0006298">
    <property type="term" value="P:mismatch repair"/>
    <property type="evidence" value="ECO:0007669"/>
    <property type="project" value="TreeGrafter"/>
</dbReference>
<name>A0A8B6HTD9_MYTGA</name>
<feature type="transmembrane region" description="Helical" evidence="18">
    <location>
        <begin position="12"/>
        <end position="32"/>
    </location>
</feature>
<evidence type="ECO:0000256" key="2">
    <source>
        <dbReference type="ARBA" id="ARBA00010563"/>
    </source>
</evidence>
<keyword evidence="18" id="KW-0812">Transmembrane</keyword>
<evidence type="ECO:0000313" key="21">
    <source>
        <dbReference type="EMBL" id="VDI83924.1"/>
    </source>
</evidence>
<evidence type="ECO:0000256" key="11">
    <source>
        <dbReference type="ARBA" id="ARBA00022842"/>
    </source>
</evidence>
<dbReference type="InterPro" id="IPR006085">
    <property type="entry name" value="XPG_DNA_repair_N"/>
</dbReference>
<evidence type="ECO:0000256" key="13">
    <source>
        <dbReference type="ARBA" id="ARBA00023125"/>
    </source>
</evidence>
<protein>
    <recommendedName>
        <fullName evidence="3 16">Exonuclease 1</fullName>
        <ecNumber evidence="16">3.1.-.-</ecNumber>
    </recommendedName>
</protein>
<accession>A0A8B6HTD9</accession>
<keyword evidence="15 16" id="KW-0539">Nucleus</keyword>